<evidence type="ECO:0000256" key="2">
    <source>
        <dbReference type="ARBA" id="ARBA00023015"/>
    </source>
</evidence>
<comment type="similarity">
    <text evidence="1 6">Belongs to the sigma-70 factor family. ECF subfamily.</text>
</comment>
<protein>
    <recommendedName>
        <fullName evidence="6">RNA polymerase sigma factor</fullName>
    </recommendedName>
</protein>
<dbReference type="InterPro" id="IPR007627">
    <property type="entry name" value="RNA_pol_sigma70_r2"/>
</dbReference>
<name>A0ABT2U803_9BACL</name>
<evidence type="ECO:0000256" key="3">
    <source>
        <dbReference type="ARBA" id="ARBA00023082"/>
    </source>
</evidence>
<dbReference type="SUPFAM" id="SSF88659">
    <property type="entry name" value="Sigma3 and sigma4 domains of RNA polymerase sigma factors"/>
    <property type="match status" value="1"/>
</dbReference>
<evidence type="ECO:0000256" key="6">
    <source>
        <dbReference type="RuleBase" id="RU000716"/>
    </source>
</evidence>
<keyword evidence="3 6" id="KW-0731">Sigma factor</keyword>
<proteinExistence type="inferred from homology"/>
<dbReference type="InterPro" id="IPR000838">
    <property type="entry name" value="RNA_pol_sigma70_ECF_CS"/>
</dbReference>
<dbReference type="Gene3D" id="1.10.1740.10">
    <property type="match status" value="1"/>
</dbReference>
<keyword evidence="4 6" id="KW-0238">DNA-binding</keyword>
<keyword evidence="10" id="KW-1185">Reference proteome</keyword>
<comment type="caution">
    <text evidence="9">The sequence shown here is derived from an EMBL/GenBank/DDBJ whole genome shotgun (WGS) entry which is preliminary data.</text>
</comment>
<dbReference type="Pfam" id="PF08281">
    <property type="entry name" value="Sigma70_r4_2"/>
    <property type="match status" value="1"/>
</dbReference>
<evidence type="ECO:0000313" key="10">
    <source>
        <dbReference type="Proteomes" id="UP001652445"/>
    </source>
</evidence>
<evidence type="ECO:0000256" key="5">
    <source>
        <dbReference type="ARBA" id="ARBA00023163"/>
    </source>
</evidence>
<dbReference type="InterPro" id="IPR036388">
    <property type="entry name" value="WH-like_DNA-bd_sf"/>
</dbReference>
<dbReference type="Pfam" id="PF04542">
    <property type="entry name" value="Sigma70_r2"/>
    <property type="match status" value="1"/>
</dbReference>
<dbReference type="EMBL" id="JAOQIO010000005">
    <property type="protein sequence ID" value="MCU6790705.1"/>
    <property type="molecule type" value="Genomic_DNA"/>
</dbReference>
<evidence type="ECO:0000259" key="7">
    <source>
        <dbReference type="Pfam" id="PF04542"/>
    </source>
</evidence>
<evidence type="ECO:0000313" key="9">
    <source>
        <dbReference type="EMBL" id="MCU6790705.1"/>
    </source>
</evidence>
<accession>A0ABT2U803</accession>
<dbReference type="InterPro" id="IPR013249">
    <property type="entry name" value="RNA_pol_sigma70_r4_t2"/>
</dbReference>
<dbReference type="InterPro" id="IPR013325">
    <property type="entry name" value="RNA_pol_sigma_r2"/>
</dbReference>
<feature type="domain" description="RNA polymerase sigma-70 region 2" evidence="7">
    <location>
        <begin position="25"/>
        <end position="91"/>
    </location>
</feature>
<dbReference type="PANTHER" id="PTHR43133:SF51">
    <property type="entry name" value="RNA POLYMERASE SIGMA FACTOR"/>
    <property type="match status" value="1"/>
</dbReference>
<dbReference type="PROSITE" id="PS01063">
    <property type="entry name" value="SIGMA70_ECF"/>
    <property type="match status" value="1"/>
</dbReference>
<dbReference type="InterPro" id="IPR039425">
    <property type="entry name" value="RNA_pol_sigma-70-like"/>
</dbReference>
<evidence type="ECO:0000256" key="1">
    <source>
        <dbReference type="ARBA" id="ARBA00010641"/>
    </source>
</evidence>
<gene>
    <name evidence="9" type="ORF">OB236_01075</name>
</gene>
<dbReference type="CDD" id="cd06171">
    <property type="entry name" value="Sigma70_r4"/>
    <property type="match status" value="1"/>
</dbReference>
<dbReference type="Gene3D" id="1.10.10.10">
    <property type="entry name" value="Winged helix-like DNA-binding domain superfamily/Winged helix DNA-binding domain"/>
    <property type="match status" value="1"/>
</dbReference>
<dbReference type="InterPro" id="IPR014284">
    <property type="entry name" value="RNA_pol_sigma-70_dom"/>
</dbReference>
<keyword evidence="5 6" id="KW-0804">Transcription</keyword>
<dbReference type="Proteomes" id="UP001652445">
    <property type="component" value="Unassembled WGS sequence"/>
</dbReference>
<dbReference type="InterPro" id="IPR013324">
    <property type="entry name" value="RNA_pol_sigma_r3/r4-like"/>
</dbReference>
<feature type="domain" description="RNA polymerase sigma factor 70 region 4 type 2" evidence="8">
    <location>
        <begin position="120"/>
        <end position="172"/>
    </location>
</feature>
<dbReference type="RefSeq" id="WP_262682207.1">
    <property type="nucleotide sequence ID" value="NZ_JAOQIO010000005.1"/>
</dbReference>
<dbReference type="PANTHER" id="PTHR43133">
    <property type="entry name" value="RNA POLYMERASE ECF-TYPE SIGMA FACTO"/>
    <property type="match status" value="1"/>
</dbReference>
<dbReference type="NCBIfam" id="TIGR02937">
    <property type="entry name" value="sigma70-ECF"/>
    <property type="match status" value="1"/>
</dbReference>
<evidence type="ECO:0000259" key="8">
    <source>
        <dbReference type="Pfam" id="PF08281"/>
    </source>
</evidence>
<reference evidence="9 10" key="1">
    <citation type="submission" date="2022-09" db="EMBL/GenBank/DDBJ databases">
        <authorList>
            <person name="Han X.L."/>
            <person name="Wang Q."/>
            <person name="Lu T."/>
        </authorList>
    </citation>
    <scope>NUCLEOTIDE SEQUENCE [LARGE SCALE GENOMIC DNA]</scope>
    <source>
        <strain evidence="9 10">WQ 127069</strain>
    </source>
</reference>
<evidence type="ECO:0000256" key="4">
    <source>
        <dbReference type="ARBA" id="ARBA00023125"/>
    </source>
</evidence>
<organism evidence="9 10">
    <name type="scientific">Paenibacillus baimaensis</name>
    <dbReference type="NCBI Taxonomy" id="2982185"/>
    <lineage>
        <taxon>Bacteria</taxon>
        <taxon>Bacillati</taxon>
        <taxon>Bacillota</taxon>
        <taxon>Bacilli</taxon>
        <taxon>Bacillales</taxon>
        <taxon>Paenibacillaceae</taxon>
        <taxon>Paenibacillus</taxon>
    </lineage>
</organism>
<dbReference type="SUPFAM" id="SSF88946">
    <property type="entry name" value="Sigma2 domain of RNA polymerase sigma factors"/>
    <property type="match status" value="1"/>
</dbReference>
<keyword evidence="2 6" id="KW-0805">Transcription regulation</keyword>
<sequence>MDDQLNDEALIKEVLQGGKEAFAFLVNRYKDRVYGLLRDMGAQQQDAQDLTQEAFIKAYRSLSSHHIERSFASWLYTIAANLLRDSWRRRQADISYGHNLNAHEHMECPEAMYLQMEKRLEIHDMLLGLSPQHRMVLLLRYTNDLSYEEIGIILDIPVSKVQNDLHRAKKKMKQLLKDKEVHVHEMLER</sequence>